<dbReference type="FunFam" id="2.170.260.10:FF:000003">
    <property type="entry name" value="Piwi-like RNA-mediated gene silencing 2"/>
    <property type="match status" value="1"/>
</dbReference>
<dbReference type="CDD" id="cd04658">
    <property type="entry name" value="Piwi_piwi-like_Euk"/>
    <property type="match status" value="1"/>
</dbReference>
<accession>A0A0M8ZWK0</accession>
<keyword evidence="2" id="KW-0217">Developmental protein</keyword>
<protein>
    <submittedName>
        <fullName evidence="11">Piwi-like protein 1</fullName>
    </submittedName>
</protein>
<reference evidence="11 12" key="1">
    <citation type="submission" date="2015-07" db="EMBL/GenBank/DDBJ databases">
        <title>The genome of Melipona quadrifasciata.</title>
        <authorList>
            <person name="Pan H."/>
            <person name="Kapheim K."/>
        </authorList>
    </citation>
    <scope>NUCLEOTIDE SEQUENCE [LARGE SCALE GENOMIC DNA]</scope>
    <source>
        <strain evidence="11">0111107301</strain>
        <tissue evidence="11">Whole body</tissue>
    </source>
</reference>
<keyword evidence="5" id="KW-0694">RNA-binding</keyword>
<dbReference type="Gene3D" id="2.170.260.10">
    <property type="entry name" value="paz domain"/>
    <property type="match status" value="1"/>
</dbReference>
<feature type="domain" description="Piwi" evidence="10">
    <location>
        <begin position="599"/>
        <end position="892"/>
    </location>
</feature>
<dbReference type="SUPFAM" id="SSF101690">
    <property type="entry name" value="PAZ domain"/>
    <property type="match status" value="1"/>
</dbReference>
<dbReference type="Gene3D" id="3.40.50.2300">
    <property type="match status" value="1"/>
</dbReference>
<evidence type="ECO:0000256" key="2">
    <source>
        <dbReference type="ARBA" id="ARBA00022473"/>
    </source>
</evidence>
<dbReference type="FunFam" id="3.30.420.10:FF:000014">
    <property type="entry name" value="Piwi-like RNA-mediated gene silencing 1"/>
    <property type="match status" value="1"/>
</dbReference>
<keyword evidence="12" id="KW-1185">Reference proteome</keyword>
<dbReference type="InterPro" id="IPR036397">
    <property type="entry name" value="RNaseH_sf"/>
</dbReference>
<dbReference type="PROSITE" id="PS50821">
    <property type="entry name" value="PAZ"/>
    <property type="match status" value="1"/>
</dbReference>
<evidence type="ECO:0000259" key="10">
    <source>
        <dbReference type="PROSITE" id="PS50822"/>
    </source>
</evidence>
<dbReference type="SMART" id="SM00949">
    <property type="entry name" value="PAZ"/>
    <property type="match status" value="1"/>
</dbReference>
<dbReference type="SMART" id="SM00950">
    <property type="entry name" value="Piwi"/>
    <property type="match status" value="1"/>
</dbReference>
<organism evidence="11 12">
    <name type="scientific">Melipona quadrifasciata</name>
    <dbReference type="NCBI Taxonomy" id="166423"/>
    <lineage>
        <taxon>Eukaryota</taxon>
        <taxon>Metazoa</taxon>
        <taxon>Ecdysozoa</taxon>
        <taxon>Arthropoda</taxon>
        <taxon>Hexapoda</taxon>
        <taxon>Insecta</taxon>
        <taxon>Pterygota</taxon>
        <taxon>Neoptera</taxon>
        <taxon>Endopterygota</taxon>
        <taxon>Hymenoptera</taxon>
        <taxon>Apocrita</taxon>
        <taxon>Aculeata</taxon>
        <taxon>Apoidea</taxon>
        <taxon>Anthophila</taxon>
        <taxon>Apidae</taxon>
        <taxon>Melipona</taxon>
    </lineage>
</organism>
<dbReference type="Gene3D" id="3.30.420.10">
    <property type="entry name" value="Ribonuclease H-like superfamily/Ribonuclease H"/>
    <property type="match status" value="1"/>
</dbReference>
<evidence type="ECO:0000256" key="7">
    <source>
        <dbReference type="ARBA" id="ARBA00038291"/>
    </source>
</evidence>
<dbReference type="GO" id="GO:0003723">
    <property type="term" value="F:RNA binding"/>
    <property type="evidence" value="ECO:0007669"/>
    <property type="project" value="UniProtKB-KW"/>
</dbReference>
<evidence type="ECO:0000256" key="3">
    <source>
        <dbReference type="ARBA" id="ARBA00022490"/>
    </source>
</evidence>
<dbReference type="STRING" id="166423.A0A0M8ZWK0"/>
<feature type="compositionally biased region" description="Polar residues" evidence="8">
    <location>
        <begin position="30"/>
        <end position="64"/>
    </location>
</feature>
<dbReference type="Pfam" id="PF02170">
    <property type="entry name" value="PAZ"/>
    <property type="match status" value="1"/>
</dbReference>
<proteinExistence type="inferred from homology"/>
<dbReference type="EMBL" id="KQ435817">
    <property type="protein sequence ID" value="KOX72580.1"/>
    <property type="molecule type" value="Genomic_DNA"/>
</dbReference>
<sequence>MNLDKEKEFGKGRGAILLKLLKEKEKSEGADQSQSILGQSSSTEKSEQSHVPTLTEIPSSSTTGHGRASLLSKVKAMRFVEAQSSKPVQVASQGRGSLISRLKAITLAEQPSIALQPSIDAGVLGTLSEIAVQEGISSSELSHLTKPKLRQGTSGSPIQLSGNYINLKLNPGKGLFNYEVKFIPDIDSRPLRRKLLNQHLQALGQTRVFDGVTLYLPQKLEKDITTFESIHPMDQSKVVLNVIYKKQQTMSENIPFFNILLGRVLRALSLVRIGHNNFNPKGVQAVPQHKLEVWPGYVTAISEYEGGLKLCIDTRHRIMRTETIRDIMVKFGGKSNFKDSILKELIGLSVFTRYNNKTYRVDDIAWDKDPTYEFEKGTDKISILDYYKYHWNLEIKDLNQPLLVHCDNFKSATYETQEKIILLVPELCYLASLSESVRSDFRIMKDLMTLTQMTPNARRDVIRHFITEVQNNNVPREILAEWGLELESDITEFTGRVFEPECIIFGNNAKFTPSTERAADWSSAVVKNVPLRIPNLNHWYILYCQKDTRCVQEFVGMFRNVSKVIGMSVKEPRLVCLKDDRIETYVQTLRKSIQETVNLMVIVFPTNRTDRYSTVKRVCCVEMPVPSQVIMSRTISRGDRLKSITEKIALQINCKLGGALWALNIPMDNCMICGIDVYHAGFGQSTKGSVAGFVASLDKALTTWHNKVCVQGKHQEIVDMLQMCLISAIRAYYKHNKRYPDRIIIYRDGVGDGQLEVVLKYEIKQLLVSFKTVQENYEPTLTVIIVQKRINTRIFERSSTGVRNPPSGTIVDSYITKSDIYDFFLVSQNIRQGTVSPTRYVVIYDSKNMKPHIQRLTYKLCHLYYNWSGTIKIPAPCQYAHKLVSLVGQNIQQEPHQSLADTLYYLNERSATETISGMITAMRCLVDTIVTPLRRRQPHVYVNTYVRMCIYGRGVSRIESPPSPPFERLAPAYILFTTAELTIHMTFTRWT</sequence>
<dbReference type="PROSITE" id="PS50822">
    <property type="entry name" value="PIWI"/>
    <property type="match status" value="1"/>
</dbReference>
<keyword evidence="3" id="KW-0963">Cytoplasm</keyword>
<feature type="domain" description="PAZ" evidence="9">
    <location>
        <begin position="323"/>
        <end position="432"/>
    </location>
</feature>
<evidence type="ECO:0000313" key="12">
    <source>
        <dbReference type="Proteomes" id="UP000053105"/>
    </source>
</evidence>
<comment type="subcellular location">
    <subcellularLocation>
        <location evidence="1">Cytoplasm</location>
    </subcellularLocation>
</comment>
<dbReference type="AlphaFoldDB" id="A0A0M8ZWK0"/>
<evidence type="ECO:0000256" key="6">
    <source>
        <dbReference type="ARBA" id="ARBA00023158"/>
    </source>
</evidence>
<dbReference type="InterPro" id="IPR003100">
    <property type="entry name" value="PAZ_dom"/>
</dbReference>
<comment type="similarity">
    <text evidence="7">Belongs to the argonaute family. Piwi subfamily.</text>
</comment>
<dbReference type="CDD" id="cd02845">
    <property type="entry name" value="PAZ_piwi_like"/>
    <property type="match status" value="1"/>
</dbReference>
<evidence type="ECO:0000259" key="9">
    <source>
        <dbReference type="PROSITE" id="PS50821"/>
    </source>
</evidence>
<dbReference type="SUPFAM" id="SSF53098">
    <property type="entry name" value="Ribonuclease H-like"/>
    <property type="match status" value="1"/>
</dbReference>
<dbReference type="Pfam" id="PF23278">
    <property type="entry name" value="Piwi_N"/>
    <property type="match status" value="1"/>
</dbReference>
<evidence type="ECO:0000256" key="1">
    <source>
        <dbReference type="ARBA" id="ARBA00004496"/>
    </source>
</evidence>
<keyword evidence="4" id="KW-0221">Differentiation</keyword>
<dbReference type="GO" id="GO:0140965">
    <property type="term" value="P:secondary piRNA processing"/>
    <property type="evidence" value="ECO:0007669"/>
    <property type="project" value="UniProtKB-ARBA"/>
</dbReference>
<dbReference type="PANTHER" id="PTHR22891">
    <property type="entry name" value="EUKARYOTIC TRANSLATION INITIATION FACTOR 2C"/>
    <property type="match status" value="1"/>
</dbReference>
<dbReference type="Proteomes" id="UP000053105">
    <property type="component" value="Unassembled WGS sequence"/>
</dbReference>
<evidence type="ECO:0000256" key="8">
    <source>
        <dbReference type="SAM" id="MobiDB-lite"/>
    </source>
</evidence>
<dbReference type="GO" id="GO:0030154">
    <property type="term" value="P:cell differentiation"/>
    <property type="evidence" value="ECO:0007669"/>
    <property type="project" value="UniProtKB-KW"/>
</dbReference>
<evidence type="ECO:0000256" key="5">
    <source>
        <dbReference type="ARBA" id="ARBA00022884"/>
    </source>
</evidence>
<dbReference type="InterPro" id="IPR003165">
    <property type="entry name" value="Piwi"/>
</dbReference>
<gene>
    <name evidence="11" type="ORF">WN51_02109</name>
</gene>
<evidence type="ECO:0000313" key="11">
    <source>
        <dbReference type="EMBL" id="KOX72580.1"/>
    </source>
</evidence>
<keyword evidence="6" id="KW-0943">RNA-mediated gene silencing</keyword>
<dbReference type="InterPro" id="IPR012337">
    <property type="entry name" value="RNaseH-like_sf"/>
</dbReference>
<name>A0A0M8ZWK0_9HYME</name>
<dbReference type="OrthoDB" id="445936at2759"/>
<feature type="region of interest" description="Disordered" evidence="8">
    <location>
        <begin position="25"/>
        <end position="68"/>
    </location>
</feature>
<dbReference type="InterPro" id="IPR036085">
    <property type="entry name" value="PAZ_dom_sf"/>
</dbReference>
<dbReference type="Pfam" id="PF02171">
    <property type="entry name" value="Piwi"/>
    <property type="match status" value="1"/>
</dbReference>
<dbReference type="GO" id="GO:0005737">
    <property type="term" value="C:cytoplasm"/>
    <property type="evidence" value="ECO:0007669"/>
    <property type="project" value="UniProtKB-SubCell"/>
</dbReference>
<evidence type="ECO:0000256" key="4">
    <source>
        <dbReference type="ARBA" id="ARBA00022782"/>
    </source>
</evidence>